<proteinExistence type="predicted"/>
<organism evidence="1 2">
    <name type="scientific">Candidatus Jorgensenbacteria bacterium RIFCSPLOWO2_01_FULL_45_25b</name>
    <dbReference type="NCBI Taxonomy" id="1798471"/>
    <lineage>
        <taxon>Bacteria</taxon>
        <taxon>Candidatus Joergenseniibacteriota</taxon>
    </lineage>
</organism>
<comment type="caution">
    <text evidence="1">The sequence shown here is derived from an EMBL/GenBank/DDBJ whole genome shotgun (WGS) entry which is preliminary data.</text>
</comment>
<reference evidence="1 2" key="1">
    <citation type="journal article" date="2016" name="Nat. Commun.">
        <title>Thousands of microbial genomes shed light on interconnected biogeochemical processes in an aquifer system.</title>
        <authorList>
            <person name="Anantharaman K."/>
            <person name="Brown C.T."/>
            <person name="Hug L.A."/>
            <person name="Sharon I."/>
            <person name="Castelle C.J."/>
            <person name="Probst A.J."/>
            <person name="Thomas B.C."/>
            <person name="Singh A."/>
            <person name="Wilkins M.J."/>
            <person name="Karaoz U."/>
            <person name="Brodie E.L."/>
            <person name="Williams K.H."/>
            <person name="Hubbard S.S."/>
            <person name="Banfield J.F."/>
        </authorList>
    </citation>
    <scope>NUCLEOTIDE SEQUENCE [LARGE SCALE GENOMIC DNA]</scope>
</reference>
<evidence type="ECO:0000313" key="2">
    <source>
        <dbReference type="Proteomes" id="UP000176996"/>
    </source>
</evidence>
<dbReference type="AlphaFoldDB" id="A0A1F6BTE5"/>
<accession>A0A1F6BTE5</accession>
<gene>
    <name evidence="1" type="ORF">A3A21_02465</name>
</gene>
<dbReference type="EMBL" id="MFKK01000030">
    <property type="protein sequence ID" value="OGG40215.1"/>
    <property type="molecule type" value="Genomic_DNA"/>
</dbReference>
<dbReference type="Proteomes" id="UP000176996">
    <property type="component" value="Unassembled WGS sequence"/>
</dbReference>
<evidence type="ECO:0000313" key="1">
    <source>
        <dbReference type="EMBL" id="OGG40215.1"/>
    </source>
</evidence>
<protein>
    <submittedName>
        <fullName evidence="1">Uncharacterized protein</fullName>
    </submittedName>
</protein>
<name>A0A1F6BTE5_9BACT</name>
<dbReference type="STRING" id="1798471.A3A21_02465"/>
<sequence length="64" mass="7292">MGEVCQKAKGTLLKKIQKRKNVSEEFPSRSQRVLKAKKRSKFAHRSVPGIVGKSIAYYLFLVNI</sequence>